<reference evidence="3" key="1">
    <citation type="journal article" date="2019" name="Int. J. Syst. Evol. Microbiol.">
        <title>The Global Catalogue of Microorganisms (GCM) 10K type strain sequencing project: providing services to taxonomists for standard genome sequencing and annotation.</title>
        <authorList>
            <consortium name="The Broad Institute Genomics Platform"/>
            <consortium name="The Broad Institute Genome Sequencing Center for Infectious Disease"/>
            <person name="Wu L."/>
            <person name="Ma J."/>
        </authorList>
    </citation>
    <scope>NUCLEOTIDE SEQUENCE [LARGE SCALE GENOMIC DNA]</scope>
    <source>
        <strain evidence="3">JCM 4358</strain>
    </source>
</reference>
<dbReference type="EMBL" id="BAAASE010000001">
    <property type="protein sequence ID" value="GAA2386441.1"/>
    <property type="molecule type" value="Genomic_DNA"/>
</dbReference>
<name>A0ABN3HRP7_9ACTN</name>
<protein>
    <recommendedName>
        <fullName evidence="1">PspA-associated domain-containing protein</fullName>
    </recommendedName>
</protein>
<evidence type="ECO:0000313" key="3">
    <source>
        <dbReference type="Proteomes" id="UP001499986"/>
    </source>
</evidence>
<dbReference type="Proteomes" id="UP001499986">
    <property type="component" value="Unassembled WGS sequence"/>
</dbReference>
<gene>
    <name evidence="2" type="ORF">GCM10010255_12220</name>
</gene>
<evidence type="ECO:0000259" key="1">
    <source>
        <dbReference type="Pfam" id="PF22743"/>
    </source>
</evidence>
<dbReference type="Pfam" id="PF22743">
    <property type="entry name" value="PspAA"/>
    <property type="match status" value="1"/>
</dbReference>
<proteinExistence type="predicted"/>
<organism evidence="2 3">
    <name type="scientific">Streptomyces coeruleofuscus</name>
    <dbReference type="NCBI Taxonomy" id="66879"/>
    <lineage>
        <taxon>Bacteria</taxon>
        <taxon>Bacillati</taxon>
        <taxon>Actinomycetota</taxon>
        <taxon>Actinomycetes</taxon>
        <taxon>Kitasatosporales</taxon>
        <taxon>Streptomycetaceae</taxon>
        <taxon>Streptomyces</taxon>
    </lineage>
</organism>
<dbReference type="RefSeq" id="WP_086852853.1">
    <property type="nucleotide sequence ID" value="NZ_BAAASE010000001.1"/>
</dbReference>
<sequence length="92" mass="9755">MIIRILGEGQYDVTDAHLDELNKPDSALQSAADADDEAAFHTALNALLDTVRRLGTTLPDEALTPSDLVLPDQDASLTDVQALLSDEGLIPG</sequence>
<comment type="caution">
    <text evidence="2">The sequence shown here is derived from an EMBL/GenBank/DDBJ whole genome shotgun (WGS) entry which is preliminary data.</text>
</comment>
<feature type="domain" description="PspA-associated" evidence="1">
    <location>
        <begin position="1"/>
        <end position="92"/>
    </location>
</feature>
<accession>A0ABN3HRP7</accession>
<evidence type="ECO:0000313" key="2">
    <source>
        <dbReference type="EMBL" id="GAA2386441.1"/>
    </source>
</evidence>
<keyword evidence="3" id="KW-1185">Reference proteome</keyword>
<dbReference type="InterPro" id="IPR054437">
    <property type="entry name" value="PspA-assoc_dom"/>
</dbReference>